<keyword evidence="5" id="KW-0808">Transferase</keyword>
<comment type="catalytic activity">
    <reaction evidence="1">
        <text>Transfers a segment of a (1-&gt;4)-alpha-D-glucan chain to a primary hydroxy group in a similar glucan chain.</text>
        <dbReference type="EC" id="2.4.1.18"/>
    </reaction>
</comment>
<dbReference type="InterPro" id="IPR013780">
    <property type="entry name" value="Glyco_hydro_b"/>
</dbReference>
<dbReference type="RefSeq" id="WP_353565927.1">
    <property type="nucleotide sequence ID" value="NZ_BAABRI010000004.1"/>
</dbReference>
<name>A0ABP9UKD0_9BACT</name>
<reference evidence="9 10" key="1">
    <citation type="submission" date="2024-02" db="EMBL/GenBank/DDBJ databases">
        <title>Haloferula sargassicola NBRC 104335.</title>
        <authorList>
            <person name="Ichikawa N."/>
            <person name="Katano-Makiyama Y."/>
            <person name="Hidaka K."/>
        </authorList>
    </citation>
    <scope>NUCLEOTIDE SEQUENCE [LARGE SCALE GENOMIC DNA]</scope>
    <source>
        <strain evidence="9 10">NBRC 104335</strain>
    </source>
</reference>
<dbReference type="SMART" id="SM00642">
    <property type="entry name" value="Aamy"/>
    <property type="match status" value="1"/>
</dbReference>
<evidence type="ECO:0000256" key="3">
    <source>
        <dbReference type="ARBA" id="ARBA00009000"/>
    </source>
</evidence>
<accession>A0ABP9UKD0</accession>
<comment type="caution">
    <text evidence="9">The sequence shown here is derived from an EMBL/GenBank/DDBJ whole genome shotgun (WGS) entry which is preliminary data.</text>
</comment>
<evidence type="ECO:0000256" key="2">
    <source>
        <dbReference type="ARBA" id="ARBA00002953"/>
    </source>
</evidence>
<feature type="region of interest" description="Disordered" evidence="7">
    <location>
        <begin position="1"/>
        <end position="28"/>
    </location>
</feature>
<keyword evidence="10" id="KW-1185">Reference proteome</keyword>
<evidence type="ECO:0000313" key="10">
    <source>
        <dbReference type="Proteomes" id="UP001476282"/>
    </source>
</evidence>
<comment type="similarity">
    <text evidence="3">Belongs to the glycosyl hydrolase 13 family. GlgB subfamily.</text>
</comment>
<dbReference type="Gene3D" id="2.60.40.10">
    <property type="entry name" value="Immunoglobulins"/>
    <property type="match status" value="1"/>
</dbReference>
<dbReference type="Pfam" id="PF02922">
    <property type="entry name" value="CBM_48"/>
    <property type="match status" value="1"/>
</dbReference>
<dbReference type="SUPFAM" id="SSF51011">
    <property type="entry name" value="Glycosyl hydrolase domain"/>
    <property type="match status" value="1"/>
</dbReference>
<comment type="function">
    <text evidence="2">Catalyzes the formation of the alpha-1,6-glucosidic linkages in glycogen by scission of a 1,4-alpha-linked oligosaccharide from growing alpha-1,4-glucan chains and the subsequent attachment of the oligosaccharide to the alpha-1,6 position.</text>
</comment>
<dbReference type="InterPro" id="IPR013783">
    <property type="entry name" value="Ig-like_fold"/>
</dbReference>
<dbReference type="Gene3D" id="2.60.40.1180">
    <property type="entry name" value="Golgi alpha-mannosidase II"/>
    <property type="match status" value="1"/>
</dbReference>
<evidence type="ECO:0000256" key="7">
    <source>
        <dbReference type="SAM" id="MobiDB-lite"/>
    </source>
</evidence>
<feature type="domain" description="Glycosyl hydrolase family 13 catalytic" evidence="8">
    <location>
        <begin position="116"/>
        <end position="488"/>
    </location>
</feature>
<gene>
    <name evidence="9" type="primary">glgB_2</name>
    <name evidence="9" type="ORF">Hsar01_00990</name>
</gene>
<dbReference type="InterPro" id="IPR017853">
    <property type="entry name" value="GH"/>
</dbReference>
<evidence type="ECO:0000256" key="5">
    <source>
        <dbReference type="ARBA" id="ARBA00022679"/>
    </source>
</evidence>
<proteinExistence type="inferred from homology"/>
<dbReference type="InterPro" id="IPR006047">
    <property type="entry name" value="GH13_cat_dom"/>
</dbReference>
<dbReference type="Proteomes" id="UP001476282">
    <property type="component" value="Unassembled WGS sequence"/>
</dbReference>
<dbReference type="SUPFAM" id="SSF51445">
    <property type="entry name" value="(Trans)glycosidases"/>
    <property type="match status" value="1"/>
</dbReference>
<sequence length="608" mass="67691">MKSTSFDEAAGPLPEVETVTPPQARGGGLGAIATDPGVDFRVWAPNAEQVWVTGDFCDWQEPGLELGSEEGGCWSGWVESAGPGSQYKFRLKNGERTFLKTDPRAREVDPSSGNGVVYQDGFDWEGVEYEAPPLNELVIYEMHAGTFDEDGTFDGIIGRLDYLVDLGVNAIELMPPTQFPGERSWGYNVSHPFAVEADYGGVDGLKRLVREAHRKGIAVILDVVYNHFGPSELDMWQFDGWSENGMGGIYFYNDWKSKTPWGDTRPDYGREEVRQYLRDNAMMWIEEFRVDGLRLDAVAFIRTVDVEVPEPEEIPEGWQVMQWINKDMKRHSPRVYSIAEDIGDNRALTTWIDQGGGGFDTQWESAFVFPMKEMIQCPDDAGRDANKAAEAIGSAPEGDVFRRVVYLESHDMVANGRSRTTSGIDGGDPASEWAQRRALLGAAIVMTSPGVPMVFQGQEFLEDGEFDDGEPLDWEKADRFRGIKAAFRDLVKLRRNLENRTRGLCGQHTEFTHIDAGQKVLAWHRWDAGGPGDSTMVVMNLTAASHEFYQVPFPAPGAWQVRFNADWTGYSEEFSDVGETAIEVGDDGLGALPLPAYGFVILSQNRAE</sequence>
<dbReference type="CDD" id="cd02855">
    <property type="entry name" value="E_set_GBE_prok_N"/>
    <property type="match status" value="1"/>
</dbReference>
<dbReference type="InterPro" id="IPR014756">
    <property type="entry name" value="Ig_E-set"/>
</dbReference>
<dbReference type="EMBL" id="BAABRI010000004">
    <property type="protein sequence ID" value="GAA5481779.1"/>
    <property type="molecule type" value="Genomic_DNA"/>
</dbReference>
<dbReference type="InterPro" id="IPR004193">
    <property type="entry name" value="Glyco_hydro_13_N"/>
</dbReference>
<evidence type="ECO:0000256" key="1">
    <source>
        <dbReference type="ARBA" id="ARBA00000826"/>
    </source>
</evidence>
<evidence type="ECO:0000256" key="6">
    <source>
        <dbReference type="ARBA" id="ARBA00023277"/>
    </source>
</evidence>
<dbReference type="InterPro" id="IPR037439">
    <property type="entry name" value="Branching_enzy"/>
</dbReference>
<dbReference type="Pfam" id="PF00128">
    <property type="entry name" value="Alpha-amylase"/>
    <property type="match status" value="2"/>
</dbReference>
<dbReference type="PANTHER" id="PTHR43651">
    <property type="entry name" value="1,4-ALPHA-GLUCAN-BRANCHING ENZYME"/>
    <property type="match status" value="1"/>
</dbReference>
<evidence type="ECO:0000313" key="9">
    <source>
        <dbReference type="EMBL" id="GAA5481779.1"/>
    </source>
</evidence>
<dbReference type="InterPro" id="IPR044143">
    <property type="entry name" value="GlgB_N_E_set_prok"/>
</dbReference>
<dbReference type="Gene3D" id="3.20.20.80">
    <property type="entry name" value="Glycosidases"/>
    <property type="match status" value="1"/>
</dbReference>
<dbReference type="PIRSF" id="PIRSF000463">
    <property type="entry name" value="GlgB"/>
    <property type="match status" value="1"/>
</dbReference>
<dbReference type="Pfam" id="PF02806">
    <property type="entry name" value="Alpha-amylase_C"/>
    <property type="match status" value="1"/>
</dbReference>
<dbReference type="PANTHER" id="PTHR43651:SF11">
    <property type="entry name" value="MALTO-OLIGOSYLTREHALOSE TREHALOHYDROLASE"/>
    <property type="match status" value="1"/>
</dbReference>
<evidence type="ECO:0000259" key="8">
    <source>
        <dbReference type="SMART" id="SM00642"/>
    </source>
</evidence>
<organism evidence="9 10">
    <name type="scientific">Haloferula sargassicola</name>
    <dbReference type="NCBI Taxonomy" id="490096"/>
    <lineage>
        <taxon>Bacteria</taxon>
        <taxon>Pseudomonadati</taxon>
        <taxon>Verrucomicrobiota</taxon>
        <taxon>Verrucomicrobiia</taxon>
        <taxon>Verrucomicrobiales</taxon>
        <taxon>Verrucomicrobiaceae</taxon>
        <taxon>Haloferula</taxon>
    </lineage>
</organism>
<dbReference type="InterPro" id="IPR006048">
    <property type="entry name" value="A-amylase/branching_C"/>
</dbReference>
<dbReference type="SUPFAM" id="SSF81296">
    <property type="entry name" value="E set domains"/>
    <property type="match status" value="1"/>
</dbReference>
<dbReference type="EC" id="2.4.1.18" evidence="4"/>
<keyword evidence="6" id="KW-0119">Carbohydrate metabolism</keyword>
<protein>
    <recommendedName>
        <fullName evidence="4">1,4-alpha-glucan branching enzyme</fullName>
        <ecNumber evidence="4">2.4.1.18</ecNumber>
    </recommendedName>
</protein>
<evidence type="ECO:0000256" key="4">
    <source>
        <dbReference type="ARBA" id="ARBA00012541"/>
    </source>
</evidence>
<dbReference type="CDD" id="cd11325">
    <property type="entry name" value="AmyAc_GTHase"/>
    <property type="match status" value="1"/>
</dbReference>